<gene>
    <name evidence="1" type="ORF">PACLA_8A089901</name>
</gene>
<feature type="non-terminal residue" evidence="1">
    <location>
        <position position="98"/>
    </location>
</feature>
<evidence type="ECO:0000313" key="2">
    <source>
        <dbReference type="Proteomes" id="UP001152795"/>
    </source>
</evidence>
<proteinExistence type="predicted"/>
<name>A0A6S7LCL4_PARCT</name>
<accession>A0A6S7LCL4</accession>
<evidence type="ECO:0000313" key="1">
    <source>
        <dbReference type="EMBL" id="CAB4035332.1"/>
    </source>
</evidence>
<sequence length="98" mass="10934">FDSGTSWSGSHNLVDPTGLDIALSRCLEGHCVQIADTEVEVVLRQLTTSVDESDFKILMGIWVENIQHTMLQETDGNVSIEEISHMPEVEQHLIQDVD</sequence>
<dbReference type="AlphaFoldDB" id="A0A6S7LCL4"/>
<organism evidence="1 2">
    <name type="scientific">Paramuricea clavata</name>
    <name type="common">Red gorgonian</name>
    <name type="synonym">Violescent sea-whip</name>
    <dbReference type="NCBI Taxonomy" id="317549"/>
    <lineage>
        <taxon>Eukaryota</taxon>
        <taxon>Metazoa</taxon>
        <taxon>Cnidaria</taxon>
        <taxon>Anthozoa</taxon>
        <taxon>Octocorallia</taxon>
        <taxon>Malacalcyonacea</taxon>
        <taxon>Plexauridae</taxon>
        <taxon>Paramuricea</taxon>
    </lineage>
</organism>
<protein>
    <submittedName>
        <fullName evidence="1">Uncharacterized protein</fullName>
    </submittedName>
</protein>
<comment type="caution">
    <text evidence="1">The sequence shown here is derived from an EMBL/GenBank/DDBJ whole genome shotgun (WGS) entry which is preliminary data.</text>
</comment>
<feature type="non-terminal residue" evidence="1">
    <location>
        <position position="1"/>
    </location>
</feature>
<keyword evidence="2" id="KW-1185">Reference proteome</keyword>
<reference evidence="1" key="1">
    <citation type="submission" date="2020-04" db="EMBL/GenBank/DDBJ databases">
        <authorList>
            <person name="Alioto T."/>
            <person name="Alioto T."/>
            <person name="Gomez Garrido J."/>
        </authorList>
    </citation>
    <scope>NUCLEOTIDE SEQUENCE</scope>
    <source>
        <strain evidence="1">A484AB</strain>
    </source>
</reference>
<dbReference type="Proteomes" id="UP001152795">
    <property type="component" value="Unassembled WGS sequence"/>
</dbReference>
<dbReference type="EMBL" id="CACRXK020020950">
    <property type="protein sequence ID" value="CAB4035332.1"/>
    <property type="molecule type" value="Genomic_DNA"/>
</dbReference>